<evidence type="ECO:0008006" key="3">
    <source>
        <dbReference type="Google" id="ProtNLM"/>
    </source>
</evidence>
<organism evidence="1 2">
    <name type="scientific">Macrosiphum euphorbiae</name>
    <name type="common">potato aphid</name>
    <dbReference type="NCBI Taxonomy" id="13131"/>
    <lineage>
        <taxon>Eukaryota</taxon>
        <taxon>Metazoa</taxon>
        <taxon>Ecdysozoa</taxon>
        <taxon>Arthropoda</taxon>
        <taxon>Hexapoda</taxon>
        <taxon>Insecta</taxon>
        <taxon>Pterygota</taxon>
        <taxon>Neoptera</taxon>
        <taxon>Paraneoptera</taxon>
        <taxon>Hemiptera</taxon>
        <taxon>Sternorrhyncha</taxon>
        <taxon>Aphidomorpha</taxon>
        <taxon>Aphidoidea</taxon>
        <taxon>Aphididae</taxon>
        <taxon>Macrosiphini</taxon>
        <taxon>Macrosiphum</taxon>
    </lineage>
</organism>
<name>A0AAV0WLP5_9HEMI</name>
<comment type="caution">
    <text evidence="1">The sequence shown here is derived from an EMBL/GenBank/DDBJ whole genome shotgun (WGS) entry which is preliminary data.</text>
</comment>
<reference evidence="1 2" key="1">
    <citation type="submission" date="2023-01" db="EMBL/GenBank/DDBJ databases">
        <authorList>
            <person name="Whitehead M."/>
        </authorList>
    </citation>
    <scope>NUCLEOTIDE SEQUENCE [LARGE SCALE GENOMIC DNA]</scope>
</reference>
<keyword evidence="2" id="KW-1185">Reference proteome</keyword>
<evidence type="ECO:0000313" key="2">
    <source>
        <dbReference type="Proteomes" id="UP001160148"/>
    </source>
</evidence>
<dbReference type="AlphaFoldDB" id="A0AAV0WLP5"/>
<proteinExistence type="predicted"/>
<protein>
    <recommendedName>
        <fullName evidence="3">CCHC-type domain-containing protein</fullName>
    </recommendedName>
</protein>
<evidence type="ECO:0000313" key="1">
    <source>
        <dbReference type="EMBL" id="CAI6356507.1"/>
    </source>
</evidence>
<sequence length="69" mass="8054">MDHYMSQLMSGYGNLNKSLLQFKLRGDAIFRCGVPEHLLRDCPLFDHEREEINLRVQAASENWPCDNET</sequence>
<accession>A0AAV0WLP5</accession>
<dbReference type="Proteomes" id="UP001160148">
    <property type="component" value="Unassembled WGS sequence"/>
</dbReference>
<dbReference type="EMBL" id="CARXXK010000002">
    <property type="protein sequence ID" value="CAI6356507.1"/>
    <property type="molecule type" value="Genomic_DNA"/>
</dbReference>
<gene>
    <name evidence="1" type="ORF">MEUPH1_LOCUS12236</name>
</gene>